<reference evidence="3 4" key="1">
    <citation type="submission" date="2017-10" db="EMBL/GenBank/DDBJ databases">
        <title>Resolving the taxonomy of Roseburia spp., Eubacterium rectale and Agathobacter spp. through phylogenomic analysis.</title>
        <authorList>
            <person name="Sheridan P.O."/>
            <person name="Walker A.W."/>
            <person name="Duncan S.H."/>
            <person name="Scott K.P."/>
            <person name="Toole P.W.O."/>
            <person name="Luis P."/>
            <person name="Flint H.J."/>
        </authorList>
    </citation>
    <scope>NUCLEOTIDE SEQUENCE [LARGE SCALE GENOMIC DNA]</scope>
    <source>
        <strain evidence="3 4">JK626</strain>
    </source>
</reference>
<evidence type="ECO:0000313" key="3">
    <source>
        <dbReference type="EMBL" id="PHU36093.1"/>
    </source>
</evidence>
<sequence>MLVINIYMIVGFITLCWIITRLVVFLLTKKLNILRELQLILVYICIVVISRMVLLPLHLVNGHLGTIVFDASRILPFWMNLKPFTFVNDFYDGWKTNVIGNIAMFIPVGIVWPVCFKKLNTIGKSILAGGCFSLFIEIFQLLFYDHCSDVDDLILNTTGVVIGSLIYFGIKKAADKKK</sequence>
<dbReference type="RefSeq" id="WP_099391300.1">
    <property type="nucleotide sequence ID" value="NZ_PDYF01000007.1"/>
</dbReference>
<protein>
    <submittedName>
        <fullName evidence="3">Glycopeptide antibiotics resistance protein</fullName>
    </submittedName>
</protein>
<feature type="transmembrane region" description="Helical" evidence="1">
    <location>
        <begin position="39"/>
        <end position="59"/>
    </location>
</feature>
<dbReference type="InterPro" id="IPR053150">
    <property type="entry name" value="Teicoplanin_resist-assoc"/>
</dbReference>
<dbReference type="AlphaFoldDB" id="A0A2G3DYY3"/>
<reference evidence="3 4" key="2">
    <citation type="submission" date="2017-10" db="EMBL/GenBank/DDBJ databases">
        <authorList>
            <person name="Banno H."/>
            <person name="Chua N.-H."/>
        </authorList>
    </citation>
    <scope>NUCLEOTIDE SEQUENCE [LARGE SCALE GENOMIC DNA]</scope>
    <source>
        <strain evidence="3 4">JK626</strain>
    </source>
</reference>
<keyword evidence="1" id="KW-0812">Transmembrane</keyword>
<accession>A0A2G3DYY3</accession>
<name>A0A2G3DYY3_9FIRM</name>
<feature type="transmembrane region" description="Helical" evidence="1">
    <location>
        <begin position="6"/>
        <end position="27"/>
    </location>
</feature>
<dbReference type="EMBL" id="PDYF01000007">
    <property type="protein sequence ID" value="PHU36093.1"/>
    <property type="molecule type" value="Genomic_DNA"/>
</dbReference>
<dbReference type="Pfam" id="PF04892">
    <property type="entry name" value="VanZ"/>
    <property type="match status" value="1"/>
</dbReference>
<feature type="transmembrane region" description="Helical" evidence="1">
    <location>
        <begin position="122"/>
        <end position="141"/>
    </location>
</feature>
<feature type="domain" description="VanZ-like" evidence="2">
    <location>
        <begin position="42"/>
        <end position="168"/>
    </location>
</feature>
<gene>
    <name evidence="3" type="ORF">CSX01_02340</name>
</gene>
<feature type="transmembrane region" description="Helical" evidence="1">
    <location>
        <begin position="98"/>
        <end position="115"/>
    </location>
</feature>
<keyword evidence="1" id="KW-0472">Membrane</keyword>
<dbReference type="InterPro" id="IPR006976">
    <property type="entry name" value="VanZ-like"/>
</dbReference>
<organism evidence="3 4">
    <name type="scientific">Pseudobutyrivibrio ruminis</name>
    <dbReference type="NCBI Taxonomy" id="46206"/>
    <lineage>
        <taxon>Bacteria</taxon>
        <taxon>Bacillati</taxon>
        <taxon>Bacillota</taxon>
        <taxon>Clostridia</taxon>
        <taxon>Lachnospirales</taxon>
        <taxon>Lachnospiraceae</taxon>
        <taxon>Pseudobutyrivibrio</taxon>
    </lineage>
</organism>
<evidence type="ECO:0000256" key="1">
    <source>
        <dbReference type="SAM" id="Phobius"/>
    </source>
</evidence>
<feature type="transmembrane region" description="Helical" evidence="1">
    <location>
        <begin position="153"/>
        <end position="170"/>
    </location>
</feature>
<comment type="caution">
    <text evidence="3">The sequence shown here is derived from an EMBL/GenBank/DDBJ whole genome shotgun (WGS) entry which is preliminary data.</text>
</comment>
<dbReference type="PANTHER" id="PTHR36834">
    <property type="entry name" value="MEMBRANE PROTEIN-RELATED"/>
    <property type="match status" value="1"/>
</dbReference>
<dbReference type="PANTHER" id="PTHR36834:SF1">
    <property type="entry name" value="INTEGRAL MEMBRANE PROTEIN"/>
    <property type="match status" value="1"/>
</dbReference>
<evidence type="ECO:0000313" key="4">
    <source>
        <dbReference type="Proteomes" id="UP000225889"/>
    </source>
</evidence>
<proteinExistence type="predicted"/>
<dbReference type="Proteomes" id="UP000225889">
    <property type="component" value="Unassembled WGS sequence"/>
</dbReference>
<evidence type="ECO:0000259" key="2">
    <source>
        <dbReference type="Pfam" id="PF04892"/>
    </source>
</evidence>
<keyword evidence="1" id="KW-1133">Transmembrane helix</keyword>